<dbReference type="Proteomes" id="UP000216533">
    <property type="component" value="Unassembled WGS sequence"/>
</dbReference>
<dbReference type="InterPro" id="IPR036390">
    <property type="entry name" value="WH_DNA-bd_sf"/>
</dbReference>
<organism evidence="2 3">
    <name type="scientific">Parenemella sanctibonifatiensis</name>
    <dbReference type="NCBI Taxonomy" id="2016505"/>
    <lineage>
        <taxon>Bacteria</taxon>
        <taxon>Bacillati</taxon>
        <taxon>Actinomycetota</taxon>
        <taxon>Actinomycetes</taxon>
        <taxon>Propionibacteriales</taxon>
        <taxon>Propionibacteriaceae</taxon>
        <taxon>Parenemella</taxon>
    </lineage>
</organism>
<name>A0A255EJ10_9ACTN</name>
<dbReference type="PROSITE" id="PS50995">
    <property type="entry name" value="HTH_MARR_2"/>
    <property type="match status" value="1"/>
</dbReference>
<dbReference type="SMART" id="SM00347">
    <property type="entry name" value="HTH_MARR"/>
    <property type="match status" value="1"/>
</dbReference>
<dbReference type="RefSeq" id="WP_094449367.1">
    <property type="nucleotide sequence ID" value="NZ_NMVI01000002.1"/>
</dbReference>
<dbReference type="InterPro" id="IPR036388">
    <property type="entry name" value="WH-like_DNA-bd_sf"/>
</dbReference>
<evidence type="ECO:0000313" key="2">
    <source>
        <dbReference type="EMBL" id="OYN91507.1"/>
    </source>
</evidence>
<dbReference type="Gene3D" id="1.10.10.10">
    <property type="entry name" value="Winged helix-like DNA-binding domain superfamily/Winged helix DNA-binding domain"/>
    <property type="match status" value="1"/>
</dbReference>
<dbReference type="EMBL" id="NMVI01000002">
    <property type="protein sequence ID" value="OYN91507.1"/>
    <property type="molecule type" value="Genomic_DNA"/>
</dbReference>
<evidence type="ECO:0000313" key="3">
    <source>
        <dbReference type="Proteomes" id="UP000216533"/>
    </source>
</evidence>
<gene>
    <name evidence="2" type="ORF">CGZ92_00210</name>
</gene>
<comment type="caution">
    <text evidence="2">The sequence shown here is derived from an EMBL/GenBank/DDBJ whole genome shotgun (WGS) entry which is preliminary data.</text>
</comment>
<dbReference type="AlphaFoldDB" id="A0A255EJ10"/>
<reference evidence="2 3" key="1">
    <citation type="submission" date="2017-07" db="EMBL/GenBank/DDBJ databases">
        <title>Draft whole genome sequences of clinical Proprionibacteriaceae strains.</title>
        <authorList>
            <person name="Bernier A.-M."/>
            <person name="Bernard K."/>
            <person name="Domingo M.-C."/>
        </authorList>
    </citation>
    <scope>NUCLEOTIDE SEQUENCE [LARGE SCALE GENOMIC DNA]</scope>
    <source>
        <strain evidence="2 3">NML 160184</strain>
    </source>
</reference>
<dbReference type="InterPro" id="IPR000835">
    <property type="entry name" value="HTH_MarR-typ"/>
</dbReference>
<dbReference type="InterPro" id="IPR039422">
    <property type="entry name" value="MarR/SlyA-like"/>
</dbReference>
<feature type="domain" description="HTH marR-type" evidence="1">
    <location>
        <begin position="22"/>
        <end position="162"/>
    </location>
</feature>
<dbReference type="SUPFAM" id="SSF46785">
    <property type="entry name" value="Winged helix' DNA-binding domain"/>
    <property type="match status" value="1"/>
</dbReference>
<accession>A0A255EJ10</accession>
<protein>
    <submittedName>
        <fullName evidence="2">MarR family transcriptional regulator</fullName>
    </submittedName>
</protein>
<proteinExistence type="predicted"/>
<dbReference type="GO" id="GO:0006950">
    <property type="term" value="P:response to stress"/>
    <property type="evidence" value="ECO:0007669"/>
    <property type="project" value="TreeGrafter"/>
</dbReference>
<dbReference type="Pfam" id="PF12802">
    <property type="entry name" value="MarR_2"/>
    <property type="match status" value="1"/>
</dbReference>
<dbReference type="PANTHER" id="PTHR33164:SF106">
    <property type="entry name" value="TRANSCRIPTIONAL REGULATORY PROTEIN"/>
    <property type="match status" value="1"/>
</dbReference>
<sequence>MASSPQGSEPPETYWYDASDSAVEVLRALRRFRAADQAMRRAMGADMDLNATDLLALRHVIAGELAGEPVTPLALARLLEISTASTTKLLDRLTSTHHVRRVPHQSDRRSMVVLATETAHAHVRRHLAAMHDGMLAVAQALPPEHRVAVADFLVAMAEQLEGPGTDEVD</sequence>
<dbReference type="GO" id="GO:0003700">
    <property type="term" value="F:DNA-binding transcription factor activity"/>
    <property type="evidence" value="ECO:0007669"/>
    <property type="project" value="InterPro"/>
</dbReference>
<dbReference type="PANTHER" id="PTHR33164">
    <property type="entry name" value="TRANSCRIPTIONAL REGULATOR, MARR FAMILY"/>
    <property type="match status" value="1"/>
</dbReference>
<evidence type="ECO:0000259" key="1">
    <source>
        <dbReference type="PROSITE" id="PS50995"/>
    </source>
</evidence>